<proteinExistence type="predicted"/>
<dbReference type="Proteomes" id="UP000244069">
    <property type="component" value="Unassembled WGS sequence"/>
</dbReference>
<organism evidence="1 2">
    <name type="scientific">Allosediminivita pacifica</name>
    <dbReference type="NCBI Taxonomy" id="1267769"/>
    <lineage>
        <taxon>Bacteria</taxon>
        <taxon>Pseudomonadati</taxon>
        <taxon>Pseudomonadota</taxon>
        <taxon>Alphaproteobacteria</taxon>
        <taxon>Rhodobacterales</taxon>
        <taxon>Paracoccaceae</taxon>
        <taxon>Allosediminivita</taxon>
    </lineage>
</organism>
<dbReference type="OrthoDB" id="7877306at2"/>
<accession>A0A2T6AY50</accession>
<reference evidence="1 2" key="1">
    <citation type="submission" date="2018-04" db="EMBL/GenBank/DDBJ databases">
        <title>Genomic Encyclopedia of Archaeal and Bacterial Type Strains, Phase II (KMG-II): from individual species to whole genera.</title>
        <authorList>
            <person name="Goeker M."/>
        </authorList>
    </citation>
    <scope>NUCLEOTIDE SEQUENCE [LARGE SCALE GENOMIC DNA]</scope>
    <source>
        <strain evidence="1 2">DSM 29329</strain>
    </source>
</reference>
<dbReference type="RefSeq" id="WP_107975618.1">
    <property type="nucleotide sequence ID" value="NZ_BMEZ01000009.1"/>
</dbReference>
<name>A0A2T6AY50_9RHOB</name>
<sequence length="139" mass="15648">MPYDYRVFPEQNFVVARFFGTYTASEGVDWVRDYFADPDFAPDQLQLFDWQNISEFDATYTSVAGLVRAISSDYARVCEGTLCVMHAPHDLGFGMARMYQQVADDVLPTQIEVARSEHEAFGIAGLEALSFEEILPLAS</sequence>
<protein>
    <submittedName>
        <fullName evidence="1">Uncharacterized protein</fullName>
    </submittedName>
</protein>
<evidence type="ECO:0000313" key="1">
    <source>
        <dbReference type="EMBL" id="PTX48744.1"/>
    </source>
</evidence>
<dbReference type="EMBL" id="QBKN01000008">
    <property type="protein sequence ID" value="PTX48744.1"/>
    <property type="molecule type" value="Genomic_DNA"/>
</dbReference>
<evidence type="ECO:0000313" key="2">
    <source>
        <dbReference type="Proteomes" id="UP000244069"/>
    </source>
</evidence>
<keyword evidence="2" id="KW-1185">Reference proteome</keyword>
<gene>
    <name evidence="1" type="ORF">C8N44_10821</name>
</gene>
<dbReference type="AlphaFoldDB" id="A0A2T6AY50"/>
<comment type="caution">
    <text evidence="1">The sequence shown here is derived from an EMBL/GenBank/DDBJ whole genome shotgun (WGS) entry which is preliminary data.</text>
</comment>